<dbReference type="EMBL" id="CM042012">
    <property type="protein sequence ID" value="KAI3753065.1"/>
    <property type="molecule type" value="Genomic_DNA"/>
</dbReference>
<name>A0ACB9E2X8_CICIN</name>
<protein>
    <submittedName>
        <fullName evidence="1">Uncharacterized protein</fullName>
    </submittedName>
</protein>
<comment type="caution">
    <text evidence="1">The sequence shown here is derived from an EMBL/GenBank/DDBJ whole genome shotgun (WGS) entry which is preliminary data.</text>
</comment>
<accession>A0ACB9E2X8</accession>
<organism evidence="1 2">
    <name type="scientific">Cichorium intybus</name>
    <name type="common">Chicory</name>
    <dbReference type="NCBI Taxonomy" id="13427"/>
    <lineage>
        <taxon>Eukaryota</taxon>
        <taxon>Viridiplantae</taxon>
        <taxon>Streptophyta</taxon>
        <taxon>Embryophyta</taxon>
        <taxon>Tracheophyta</taxon>
        <taxon>Spermatophyta</taxon>
        <taxon>Magnoliopsida</taxon>
        <taxon>eudicotyledons</taxon>
        <taxon>Gunneridae</taxon>
        <taxon>Pentapetalae</taxon>
        <taxon>asterids</taxon>
        <taxon>campanulids</taxon>
        <taxon>Asterales</taxon>
        <taxon>Asteraceae</taxon>
        <taxon>Cichorioideae</taxon>
        <taxon>Cichorieae</taxon>
        <taxon>Cichoriinae</taxon>
        <taxon>Cichorium</taxon>
    </lineage>
</organism>
<keyword evidence="2" id="KW-1185">Reference proteome</keyword>
<dbReference type="Proteomes" id="UP001055811">
    <property type="component" value="Linkage Group LG04"/>
</dbReference>
<sequence>MVLLSQRIIVKIRELYCTTLPMGSVVGCSDSGESRSPVAGHKMGIPKGEKLSLWSSMERRTKKLKPVCSVATEKLYRVNSHLRAFTNLYWRTRLKILDRFKKGSYGSSCVLMDVKQGVNKDGKTVLYFVFEYMETDLKKFIRFFRQTGENIPPNVVKLCKGVAFCHAHGVLHRDLKTHNHLMDKKTLMLKIADLGLARAFTLPIKKYTHQIFTLWYKAPEVLLGATIYSTAVDMCSVGCIFGCWVVQMKKSSQSTKRDITGPEPIADYMYKMGLMALTTSDTLGINRDKLGFSSRVNNLYHTLLESIHTADRLLWLNLISFPSYSGCIKMAIVHDIVEVEEIYELWMEYEKNSTNEAKVVKHFDKIEMIFEVLEYQKGKFSRV</sequence>
<gene>
    <name evidence="1" type="ORF">L2E82_25110</name>
</gene>
<evidence type="ECO:0000313" key="2">
    <source>
        <dbReference type="Proteomes" id="UP001055811"/>
    </source>
</evidence>
<evidence type="ECO:0000313" key="1">
    <source>
        <dbReference type="EMBL" id="KAI3753065.1"/>
    </source>
</evidence>
<proteinExistence type="predicted"/>
<reference evidence="1 2" key="2">
    <citation type="journal article" date="2022" name="Mol. Ecol. Resour.">
        <title>The genomes of chicory, endive, great burdock and yacon provide insights into Asteraceae paleo-polyploidization history and plant inulin production.</title>
        <authorList>
            <person name="Fan W."/>
            <person name="Wang S."/>
            <person name="Wang H."/>
            <person name="Wang A."/>
            <person name="Jiang F."/>
            <person name="Liu H."/>
            <person name="Zhao H."/>
            <person name="Xu D."/>
            <person name="Zhang Y."/>
        </authorList>
    </citation>
    <scope>NUCLEOTIDE SEQUENCE [LARGE SCALE GENOMIC DNA]</scope>
    <source>
        <strain evidence="2">cv. Punajuju</strain>
        <tissue evidence="1">Leaves</tissue>
    </source>
</reference>
<reference evidence="2" key="1">
    <citation type="journal article" date="2022" name="Mol. Ecol. Resour.">
        <title>The genomes of chicory, endive, great burdock and yacon provide insights into Asteraceae palaeo-polyploidization history and plant inulin production.</title>
        <authorList>
            <person name="Fan W."/>
            <person name="Wang S."/>
            <person name="Wang H."/>
            <person name="Wang A."/>
            <person name="Jiang F."/>
            <person name="Liu H."/>
            <person name="Zhao H."/>
            <person name="Xu D."/>
            <person name="Zhang Y."/>
        </authorList>
    </citation>
    <scope>NUCLEOTIDE SEQUENCE [LARGE SCALE GENOMIC DNA]</scope>
    <source>
        <strain evidence="2">cv. Punajuju</strain>
    </source>
</reference>